<sequence>MVEVTFPAYTYAEIQRIKGEWVVVSVYTEPLTIDIDDLDGDGTISNDEWDSHFVAHGSQGNDVGGTFYGYVGDGGKGTLFSTNGTIFEEGQVVSDIRENLGNDFELDIGGVVCFTPEALIQTVTGLRPASLLKIGDLVQTRDNGMQEIRWIGQRHLGPQVLQQSPKLRPVMIRKDSFGAGVPDRDLLVSPQHRLLIDDWRADFLFDEPEVLVSAISLIDDTRVTRPRTEQVDYVHFLFDRHEVVLSNNMWTESFFPTDYSLSILPCPQLDEITTLFPELSIDPARYGPCARTTPKTKPARVMATL</sequence>
<organism evidence="2 3">
    <name type="scientific">Actibacterium pelagium</name>
    <dbReference type="NCBI Taxonomy" id="2029103"/>
    <lineage>
        <taxon>Bacteria</taxon>
        <taxon>Pseudomonadati</taxon>
        <taxon>Pseudomonadota</taxon>
        <taxon>Alphaproteobacteria</taxon>
        <taxon>Rhodobacterales</taxon>
        <taxon>Roseobacteraceae</taxon>
        <taxon>Actibacterium</taxon>
    </lineage>
</organism>
<keyword evidence="3" id="KW-1185">Reference proteome</keyword>
<dbReference type="Pfam" id="PF13403">
    <property type="entry name" value="Hint_2"/>
    <property type="match status" value="1"/>
</dbReference>
<dbReference type="InterPro" id="IPR036844">
    <property type="entry name" value="Hint_dom_sf"/>
</dbReference>
<feature type="domain" description="Hedgehog/Intein (Hint)" evidence="1">
    <location>
        <begin position="112"/>
        <end position="257"/>
    </location>
</feature>
<reference evidence="2" key="2">
    <citation type="submission" date="2020-09" db="EMBL/GenBank/DDBJ databases">
        <authorList>
            <person name="Sun Q."/>
            <person name="Zhou Y."/>
        </authorList>
    </citation>
    <scope>NUCLEOTIDE SEQUENCE</scope>
    <source>
        <strain evidence="2">CGMCC 1.16012</strain>
    </source>
</reference>
<dbReference type="EMBL" id="BMKN01000001">
    <property type="protein sequence ID" value="GGE45388.1"/>
    <property type="molecule type" value="Genomic_DNA"/>
</dbReference>
<protein>
    <recommendedName>
        <fullName evidence="1">Hedgehog/Intein (Hint) domain-containing protein</fullName>
    </recommendedName>
</protein>
<accession>A0A917EHR0</accession>
<evidence type="ECO:0000313" key="3">
    <source>
        <dbReference type="Proteomes" id="UP000606730"/>
    </source>
</evidence>
<dbReference type="PROSITE" id="PS00018">
    <property type="entry name" value="EF_HAND_1"/>
    <property type="match status" value="1"/>
</dbReference>
<proteinExistence type="predicted"/>
<reference evidence="2" key="1">
    <citation type="journal article" date="2014" name="Int. J. Syst. Evol. Microbiol.">
        <title>Complete genome sequence of Corynebacterium casei LMG S-19264T (=DSM 44701T), isolated from a smear-ripened cheese.</title>
        <authorList>
            <consortium name="US DOE Joint Genome Institute (JGI-PGF)"/>
            <person name="Walter F."/>
            <person name="Albersmeier A."/>
            <person name="Kalinowski J."/>
            <person name="Ruckert C."/>
        </authorList>
    </citation>
    <scope>NUCLEOTIDE SEQUENCE</scope>
    <source>
        <strain evidence="2">CGMCC 1.16012</strain>
    </source>
</reference>
<dbReference type="Proteomes" id="UP000606730">
    <property type="component" value="Unassembled WGS sequence"/>
</dbReference>
<dbReference type="AlphaFoldDB" id="A0A917EHR0"/>
<name>A0A917EHR0_9RHOB</name>
<gene>
    <name evidence="2" type="ORF">GCM10011517_11240</name>
</gene>
<dbReference type="SUPFAM" id="SSF51294">
    <property type="entry name" value="Hedgehog/intein (Hint) domain"/>
    <property type="match status" value="1"/>
</dbReference>
<dbReference type="InterPro" id="IPR018247">
    <property type="entry name" value="EF_Hand_1_Ca_BS"/>
</dbReference>
<dbReference type="InterPro" id="IPR028992">
    <property type="entry name" value="Hedgehog/Intein_dom"/>
</dbReference>
<evidence type="ECO:0000259" key="1">
    <source>
        <dbReference type="Pfam" id="PF13403"/>
    </source>
</evidence>
<evidence type="ECO:0000313" key="2">
    <source>
        <dbReference type="EMBL" id="GGE45388.1"/>
    </source>
</evidence>
<dbReference type="RefSeq" id="WP_095596038.1">
    <property type="nucleotide sequence ID" value="NZ_BMKN01000001.1"/>
</dbReference>
<comment type="caution">
    <text evidence="2">The sequence shown here is derived from an EMBL/GenBank/DDBJ whole genome shotgun (WGS) entry which is preliminary data.</text>
</comment>
<dbReference type="OrthoDB" id="6305173at2"/>